<dbReference type="InterPro" id="IPR013087">
    <property type="entry name" value="Znf_C2H2_type"/>
</dbReference>
<dbReference type="Gene3D" id="3.30.160.60">
    <property type="entry name" value="Classic Zinc Finger"/>
    <property type="match status" value="1"/>
</dbReference>
<dbReference type="PROSITE" id="PS00028">
    <property type="entry name" value="ZINC_FINGER_C2H2_1"/>
    <property type="match status" value="1"/>
</dbReference>
<dbReference type="OrthoDB" id="654211at2759"/>
<dbReference type="SUPFAM" id="SSF57667">
    <property type="entry name" value="beta-beta-alpha zinc fingers"/>
    <property type="match status" value="1"/>
</dbReference>
<dbReference type="InParanoid" id="A0A409VXM1"/>
<reference evidence="4 5" key="1">
    <citation type="journal article" date="2018" name="Evol. Lett.">
        <title>Horizontal gene cluster transfer increased hallucinogenic mushroom diversity.</title>
        <authorList>
            <person name="Reynolds H.T."/>
            <person name="Vijayakumar V."/>
            <person name="Gluck-Thaler E."/>
            <person name="Korotkin H.B."/>
            <person name="Matheny P.B."/>
            <person name="Slot J.C."/>
        </authorList>
    </citation>
    <scope>NUCLEOTIDE SEQUENCE [LARGE SCALE GENOMIC DNA]</scope>
    <source>
        <strain evidence="4 5">2629</strain>
    </source>
</reference>
<evidence type="ECO:0000313" key="4">
    <source>
        <dbReference type="EMBL" id="PPQ71014.1"/>
    </source>
</evidence>
<proteinExistence type="predicted"/>
<keyword evidence="5" id="KW-1185">Reference proteome</keyword>
<evidence type="ECO:0000259" key="3">
    <source>
        <dbReference type="PROSITE" id="PS50157"/>
    </source>
</evidence>
<feature type="region of interest" description="Disordered" evidence="2">
    <location>
        <begin position="152"/>
        <end position="206"/>
    </location>
</feature>
<comment type="caution">
    <text evidence="4">The sequence shown here is derived from an EMBL/GenBank/DDBJ whole genome shotgun (WGS) entry which is preliminary data.</text>
</comment>
<dbReference type="InterPro" id="IPR036236">
    <property type="entry name" value="Znf_C2H2_sf"/>
</dbReference>
<keyword evidence="1" id="KW-0863">Zinc-finger</keyword>
<evidence type="ECO:0000313" key="5">
    <source>
        <dbReference type="Proteomes" id="UP000284842"/>
    </source>
</evidence>
<feature type="compositionally biased region" description="Low complexity" evidence="2">
    <location>
        <begin position="176"/>
        <end position="205"/>
    </location>
</feature>
<dbReference type="STRING" id="181874.A0A409VXM1"/>
<organism evidence="4 5">
    <name type="scientific">Panaeolus cyanescens</name>
    <dbReference type="NCBI Taxonomy" id="181874"/>
    <lineage>
        <taxon>Eukaryota</taxon>
        <taxon>Fungi</taxon>
        <taxon>Dikarya</taxon>
        <taxon>Basidiomycota</taxon>
        <taxon>Agaricomycotina</taxon>
        <taxon>Agaricomycetes</taxon>
        <taxon>Agaricomycetidae</taxon>
        <taxon>Agaricales</taxon>
        <taxon>Agaricineae</taxon>
        <taxon>Galeropsidaceae</taxon>
        <taxon>Panaeolus</taxon>
    </lineage>
</organism>
<feature type="region of interest" description="Disordered" evidence="2">
    <location>
        <begin position="1"/>
        <end position="23"/>
    </location>
</feature>
<dbReference type="EMBL" id="NHTK01005931">
    <property type="protein sequence ID" value="PPQ71014.1"/>
    <property type="molecule type" value="Genomic_DNA"/>
</dbReference>
<dbReference type="SMART" id="SM00355">
    <property type="entry name" value="ZnF_C2H2"/>
    <property type="match status" value="2"/>
</dbReference>
<name>A0A409VXM1_9AGAR</name>
<keyword evidence="1" id="KW-0862">Zinc</keyword>
<dbReference type="Pfam" id="PF00096">
    <property type="entry name" value="zf-C2H2"/>
    <property type="match status" value="1"/>
</dbReference>
<feature type="region of interest" description="Disordered" evidence="2">
    <location>
        <begin position="313"/>
        <end position="335"/>
    </location>
</feature>
<evidence type="ECO:0000256" key="2">
    <source>
        <dbReference type="SAM" id="MobiDB-lite"/>
    </source>
</evidence>
<dbReference type="PROSITE" id="PS50157">
    <property type="entry name" value="ZINC_FINGER_C2H2_2"/>
    <property type="match status" value="1"/>
</dbReference>
<dbReference type="AlphaFoldDB" id="A0A409VXM1"/>
<dbReference type="GO" id="GO:0008270">
    <property type="term" value="F:zinc ion binding"/>
    <property type="evidence" value="ECO:0007669"/>
    <property type="project" value="UniProtKB-KW"/>
</dbReference>
<feature type="compositionally biased region" description="Low complexity" evidence="2">
    <location>
        <begin position="152"/>
        <end position="165"/>
    </location>
</feature>
<evidence type="ECO:0000256" key="1">
    <source>
        <dbReference type="PROSITE-ProRule" id="PRU00042"/>
    </source>
</evidence>
<gene>
    <name evidence="4" type="ORF">CVT24_011930</name>
</gene>
<keyword evidence="1" id="KW-0479">Metal-binding</keyword>
<dbReference type="Proteomes" id="UP000284842">
    <property type="component" value="Unassembled WGS sequence"/>
</dbReference>
<feature type="domain" description="C2H2-type" evidence="3">
    <location>
        <begin position="24"/>
        <end position="46"/>
    </location>
</feature>
<accession>A0A409VXM1</accession>
<sequence length="335" mass="36715">MDSRKTANSDPIDSIRRDSKDGAYHCPQCNTPFTRRSNLRRHYQIHMRSMLVKCENCSDEYYSTEELQAHLATCFPASWGNSNALQSMSNSFLAGMAPGNEGRAMSPHHKTTRQSLSGDFGTSSSAFSDFESLGTRNMGNFQGSVLNHALSSLSSSGSIHSPTPSFDGSMAMAAVSTTGSSHRRPSTSSSSVSSSSTSSAPYTPSIGNSHENNFYSCLDNTSNFDHWNSFPSSPVEGEPVYTRRQVKDMIDVMSECLIETMETVITRGQPTPLTSIHLETVNNPRRAVQPPAKETELRQAILSEAIPRLSYKMQSSGTVPRLPNPAEFYTRVQSP</sequence>
<protein>
    <recommendedName>
        <fullName evidence="3">C2H2-type domain-containing protein</fullName>
    </recommendedName>
</protein>